<evidence type="ECO:0000313" key="3">
    <source>
        <dbReference type="Proteomes" id="UP000004703"/>
    </source>
</evidence>
<organism evidence="2 3">
    <name type="scientific">Roseibium alexandrii (strain DSM 17067 / NCIMB 14079 / DFL-11)</name>
    <name type="common">Labrenzia alexandrii</name>
    <dbReference type="NCBI Taxonomy" id="244592"/>
    <lineage>
        <taxon>Bacteria</taxon>
        <taxon>Pseudomonadati</taxon>
        <taxon>Pseudomonadota</taxon>
        <taxon>Alphaproteobacteria</taxon>
        <taxon>Hyphomicrobiales</taxon>
        <taxon>Stappiaceae</taxon>
        <taxon>Roseibium</taxon>
    </lineage>
</organism>
<evidence type="ECO:0000256" key="1">
    <source>
        <dbReference type="SAM" id="SignalP"/>
    </source>
</evidence>
<reference evidence="2 3" key="1">
    <citation type="submission" date="2008-01" db="EMBL/GenBank/DDBJ databases">
        <authorList>
            <person name="Wagner-Dobler I."/>
            <person name="Ferriera S."/>
            <person name="Johnson J."/>
            <person name="Kravitz S."/>
            <person name="Beeson K."/>
            <person name="Sutton G."/>
            <person name="Rogers Y.-H."/>
            <person name="Friedman R."/>
            <person name="Frazier M."/>
            <person name="Venter J.C."/>
        </authorList>
    </citation>
    <scope>NUCLEOTIDE SEQUENCE [LARGE SCALE GENOMIC DNA]</scope>
    <source>
        <strain evidence="3">DSM 17067 / NCIMB 14079 / DFL-11</strain>
    </source>
</reference>
<dbReference type="RefSeq" id="WP_008194407.1">
    <property type="nucleotide sequence ID" value="NZ_CM011002.1"/>
</dbReference>
<protein>
    <submittedName>
        <fullName evidence="2">Uncharacterized protein</fullName>
    </submittedName>
</protein>
<comment type="caution">
    <text evidence="2">The sequence shown here is derived from an EMBL/GenBank/DDBJ whole genome shotgun (WGS) entry which is preliminary data.</text>
</comment>
<feature type="signal peptide" evidence="1">
    <location>
        <begin position="1"/>
        <end position="25"/>
    </location>
</feature>
<name>A0A5E8H2I1_ROSAD</name>
<feature type="chain" id="PRO_5022683348" evidence="1">
    <location>
        <begin position="26"/>
        <end position="147"/>
    </location>
</feature>
<dbReference type="EMBL" id="ACCU02000002">
    <property type="protein sequence ID" value="EEE46047.1"/>
    <property type="molecule type" value="Genomic_DNA"/>
</dbReference>
<dbReference type="AlphaFoldDB" id="A0A5E8H2I1"/>
<gene>
    <name evidence="2" type="ORF">SADFL11_3336</name>
</gene>
<proteinExistence type="predicted"/>
<sequence>MAINNHAILMITGLIAAFAACSANALEYRCELENQLVVNSQNDVVEMKNGSDTMSFSIIDIDADSKTARLVANVGSANIYAFETGAGFNFVEITGGGSAHVLSVDRANKLTAPGNFGTARPATYSRQTHMFDGTITTFYVGKCMELS</sequence>
<keyword evidence="1" id="KW-0732">Signal</keyword>
<dbReference type="Proteomes" id="UP000004703">
    <property type="component" value="Chromosome"/>
</dbReference>
<evidence type="ECO:0000313" key="2">
    <source>
        <dbReference type="EMBL" id="EEE46047.1"/>
    </source>
</evidence>
<accession>A0A5E8H2I1</accession>
<reference evidence="2 3" key="2">
    <citation type="submission" date="2013-04" db="EMBL/GenBank/DDBJ databases">
        <authorList>
            <person name="Fiebig A."/>
            <person name="Pradella S."/>
            <person name="Wagner-Doebler I."/>
        </authorList>
    </citation>
    <scope>NUCLEOTIDE SEQUENCE [LARGE SCALE GENOMIC DNA]</scope>
    <source>
        <strain evidence="3">DSM 17067 / NCIMB 14079 / DFL-11</strain>
    </source>
</reference>